<reference evidence="7 8" key="1">
    <citation type="journal article" date="2019" name="G3 (Bethesda)">
        <title>Sequencing of a Wild Apple (Malus baccata) Genome Unravels the Differences Between Cultivated and Wild Apple Species Regarding Disease Resistance and Cold Tolerance.</title>
        <authorList>
            <person name="Chen X."/>
        </authorList>
    </citation>
    <scope>NUCLEOTIDE SEQUENCE [LARGE SCALE GENOMIC DNA]</scope>
    <source>
        <strain evidence="8">cv. Shandingzi</strain>
        <tissue evidence="7">Leaves</tissue>
    </source>
</reference>
<keyword evidence="8" id="KW-1185">Reference proteome</keyword>
<name>A0A540KFK3_MALBA</name>
<feature type="region of interest" description="Disordered" evidence="5">
    <location>
        <begin position="654"/>
        <end position="687"/>
    </location>
</feature>
<evidence type="ECO:0000256" key="2">
    <source>
        <dbReference type="ARBA" id="ARBA00022786"/>
    </source>
</evidence>
<dbReference type="AlphaFoldDB" id="A0A540KFK3"/>
<dbReference type="InterPro" id="IPR027356">
    <property type="entry name" value="NPH3_dom"/>
</dbReference>
<organism evidence="7 8">
    <name type="scientific">Malus baccata</name>
    <name type="common">Siberian crab apple</name>
    <name type="synonym">Pyrus baccata</name>
    <dbReference type="NCBI Taxonomy" id="106549"/>
    <lineage>
        <taxon>Eukaryota</taxon>
        <taxon>Viridiplantae</taxon>
        <taxon>Streptophyta</taxon>
        <taxon>Embryophyta</taxon>
        <taxon>Tracheophyta</taxon>
        <taxon>Spermatophyta</taxon>
        <taxon>Magnoliopsida</taxon>
        <taxon>eudicotyledons</taxon>
        <taxon>Gunneridae</taxon>
        <taxon>Pentapetalae</taxon>
        <taxon>rosids</taxon>
        <taxon>fabids</taxon>
        <taxon>Rosales</taxon>
        <taxon>Rosaceae</taxon>
        <taxon>Amygdaloideae</taxon>
        <taxon>Maleae</taxon>
        <taxon>Malus</taxon>
    </lineage>
</organism>
<evidence type="ECO:0000256" key="5">
    <source>
        <dbReference type="SAM" id="MobiDB-lite"/>
    </source>
</evidence>
<dbReference type="InterPro" id="IPR043454">
    <property type="entry name" value="NPH3/RPT2-like"/>
</dbReference>
<dbReference type="GO" id="GO:0016567">
    <property type="term" value="P:protein ubiquitination"/>
    <property type="evidence" value="ECO:0007669"/>
    <property type="project" value="UniProtKB-UniPathway"/>
</dbReference>
<proteinExistence type="inferred from homology"/>
<feature type="compositionally biased region" description="Basic and acidic residues" evidence="5">
    <location>
        <begin position="47"/>
        <end position="70"/>
    </location>
</feature>
<evidence type="ECO:0000313" key="8">
    <source>
        <dbReference type="Proteomes" id="UP000315295"/>
    </source>
</evidence>
<dbReference type="InterPro" id="IPR011333">
    <property type="entry name" value="SKP1/BTB/POZ_sf"/>
</dbReference>
<protein>
    <recommendedName>
        <fullName evidence="6">NPH3 domain-containing protein</fullName>
    </recommendedName>
</protein>
<evidence type="ECO:0000256" key="1">
    <source>
        <dbReference type="ARBA" id="ARBA00004906"/>
    </source>
</evidence>
<dbReference type="Proteomes" id="UP000315295">
    <property type="component" value="Unassembled WGS sequence"/>
</dbReference>
<dbReference type="Pfam" id="PF03000">
    <property type="entry name" value="NPH3"/>
    <property type="match status" value="1"/>
</dbReference>
<feature type="coiled-coil region" evidence="4">
    <location>
        <begin position="597"/>
        <end position="624"/>
    </location>
</feature>
<dbReference type="PANTHER" id="PTHR32370">
    <property type="entry name" value="OS12G0117600 PROTEIN"/>
    <property type="match status" value="1"/>
</dbReference>
<dbReference type="PROSITE" id="PS51649">
    <property type="entry name" value="NPH3"/>
    <property type="match status" value="1"/>
</dbReference>
<comment type="pathway">
    <text evidence="1">Protein modification; protein ubiquitination.</text>
</comment>
<dbReference type="STRING" id="106549.A0A540KFK3"/>
<accession>A0A540KFK3</accession>
<evidence type="ECO:0000259" key="6">
    <source>
        <dbReference type="PROSITE" id="PS51649"/>
    </source>
</evidence>
<comment type="similarity">
    <text evidence="3">Belongs to the NPH3 family.</text>
</comment>
<sequence length="687" mass="76895">MVHYADMSKCTSIGTHLWQAALSHCKETITYPPMLDDTIQTKQSGICHEHSRKEKEERNTRQKNDEEAKAKGGCCSTSEHVPIKRRSSGPTVNFSTPPGYLRKNKKKRERRNDEYDPKTLFEIQQLVVFPLVSRSGKIRKMVADTKDSSAKLELLDIPGGAQAFELAMKFCYGINFEITTVNVAHLRCAAEYLEMTEDYSDENLIARTETYLSEVVVESLEKSVEVLATCETLPSIAEEVEIPSRCVEAIAMNACKEQLASGLSMLSCGGESTELKSDRLEWWVEDLSILRIDYYQRVICAMTRLGVRPDSIFASLMHFAQASLKGIGKCQIWNLGKVKPIAGMSEHDQKTVVETLVSLMPTEKSCSVPLSFMFGMLRMAIMVDATIACRLELERRIALRLEMVSIDDLLIPSIQAGGSLYDVDTVHRILVNFLQRIEEEEESEDCGYESEGLGSPSHGSLLKVGKLIDSFLAEIAPDPYLSLPKFIAMIEILPDYARVIDDGIYRAVDIYLKVHSMMTEQECKKLCKFINCQKLSQEACNHAAQNDRLPVKMTVQVLYFEQLRLKNALSGSSGDGFPSQRISGGVPSAAMSPRDNYASLRRENRELKLEISRMRVRLSELEKEQLFMKQGMMDKTGHGKTFLTSLSKGIGRIGIFNGQAGGKPKKSGRKSRGSEGKTGRSKRYSVS</sequence>
<keyword evidence="2" id="KW-0833">Ubl conjugation pathway</keyword>
<keyword evidence="4" id="KW-0175">Coiled coil</keyword>
<dbReference type="Gene3D" id="3.30.710.10">
    <property type="entry name" value="Potassium Channel Kv1.1, Chain A"/>
    <property type="match status" value="1"/>
</dbReference>
<evidence type="ECO:0000256" key="4">
    <source>
        <dbReference type="SAM" id="Coils"/>
    </source>
</evidence>
<dbReference type="UniPathway" id="UPA00143"/>
<gene>
    <name evidence="7" type="ORF">C1H46_041514</name>
</gene>
<feature type="domain" description="NPH3" evidence="6">
    <location>
        <begin position="281"/>
        <end position="564"/>
    </location>
</feature>
<dbReference type="EMBL" id="VIEB01001347">
    <property type="protein sequence ID" value="TQD72959.1"/>
    <property type="molecule type" value="Genomic_DNA"/>
</dbReference>
<evidence type="ECO:0000313" key="7">
    <source>
        <dbReference type="EMBL" id="TQD72959.1"/>
    </source>
</evidence>
<evidence type="ECO:0000256" key="3">
    <source>
        <dbReference type="PROSITE-ProRule" id="PRU00982"/>
    </source>
</evidence>
<dbReference type="SUPFAM" id="SSF54695">
    <property type="entry name" value="POZ domain"/>
    <property type="match status" value="1"/>
</dbReference>
<comment type="caution">
    <text evidence="7">The sequence shown here is derived from an EMBL/GenBank/DDBJ whole genome shotgun (WGS) entry which is preliminary data.</text>
</comment>
<feature type="region of interest" description="Disordered" evidence="5">
    <location>
        <begin position="43"/>
        <end position="113"/>
    </location>
</feature>